<dbReference type="Proteomes" id="UP000830671">
    <property type="component" value="Chromosome 2"/>
</dbReference>
<evidence type="ECO:0000313" key="2">
    <source>
        <dbReference type="EMBL" id="UQC78577.1"/>
    </source>
</evidence>
<evidence type="ECO:0000313" key="3">
    <source>
        <dbReference type="Proteomes" id="UP000830671"/>
    </source>
</evidence>
<reference evidence="2" key="1">
    <citation type="journal article" date="2021" name="Mol. Plant Microbe Interact.">
        <title>Complete Genome Sequence of the Plant-Pathogenic Fungus Colletotrichum lupini.</title>
        <authorList>
            <person name="Baroncelli R."/>
            <person name="Pensec F."/>
            <person name="Da Lio D."/>
            <person name="Boufleur T."/>
            <person name="Vicente I."/>
            <person name="Sarrocco S."/>
            <person name="Picot A."/>
            <person name="Baraldi E."/>
            <person name="Sukno S."/>
            <person name="Thon M."/>
            <person name="Le Floch G."/>
        </authorList>
    </citation>
    <scope>NUCLEOTIDE SEQUENCE</scope>
    <source>
        <strain evidence="2">IMI 504893</strain>
    </source>
</reference>
<accession>A0A9Q8WDB6</accession>
<keyword evidence="3" id="KW-1185">Reference proteome</keyword>
<evidence type="ECO:0000256" key="1">
    <source>
        <dbReference type="SAM" id="Phobius"/>
    </source>
</evidence>
<keyword evidence="1" id="KW-1133">Transmembrane helix</keyword>
<dbReference type="KEGG" id="clup:CLUP02_04054"/>
<keyword evidence="1" id="KW-0812">Transmembrane</keyword>
<name>A0A9Q8WDB6_9PEZI</name>
<sequence length="366" mass="40650">MFAGHRVRTKVVIPQLAQYGYSVLHCSANSTMLRVGHGVCVFRTHTSHFWPGATIIPEISGEWKVRPALVSYTFLCCTFLCCTFLCCTFLCYTLFPILAASALSFPFSAPSFLSWYTFAQAAFREIFWGKRLGDGRQVQKYKVHACALVIRRNRQALRPLVNRRYRFVDLLLTFQSSFLQTRMITINPSYLASSTSPIRLKIYVNRSCFVRILDRVDKQSQHAGPAIEKEHSLGEAVHWASDLHVMFGSSTGQKQYLGSQAAAVEVSTGKQARVSLPPPVESAGVVIPSPAPRLATYAATLPPASNTILRLCPSLGFLQQSEFRSISFPIHGSLTSFQKITTYPSLAAALSAWRGVATCYSEYTPP</sequence>
<proteinExistence type="predicted"/>
<dbReference type="EMBL" id="CP019474">
    <property type="protein sequence ID" value="UQC78577.1"/>
    <property type="molecule type" value="Genomic_DNA"/>
</dbReference>
<feature type="transmembrane region" description="Helical" evidence="1">
    <location>
        <begin position="69"/>
        <end position="95"/>
    </location>
</feature>
<gene>
    <name evidence="2" type="ORF">CLUP02_04054</name>
</gene>
<organism evidence="2 3">
    <name type="scientific">Colletotrichum lupini</name>
    <dbReference type="NCBI Taxonomy" id="145971"/>
    <lineage>
        <taxon>Eukaryota</taxon>
        <taxon>Fungi</taxon>
        <taxon>Dikarya</taxon>
        <taxon>Ascomycota</taxon>
        <taxon>Pezizomycotina</taxon>
        <taxon>Sordariomycetes</taxon>
        <taxon>Hypocreomycetidae</taxon>
        <taxon>Glomerellales</taxon>
        <taxon>Glomerellaceae</taxon>
        <taxon>Colletotrichum</taxon>
        <taxon>Colletotrichum acutatum species complex</taxon>
    </lineage>
</organism>
<dbReference type="RefSeq" id="XP_049140214.1">
    <property type="nucleotide sequence ID" value="XM_049283071.1"/>
</dbReference>
<dbReference type="AlphaFoldDB" id="A0A9Q8WDB6"/>
<dbReference type="GeneID" id="73338081"/>
<protein>
    <submittedName>
        <fullName evidence="2">Uncharacterized protein</fullName>
    </submittedName>
</protein>
<keyword evidence="1" id="KW-0472">Membrane</keyword>